<dbReference type="EMBL" id="JAUUTY010000003">
    <property type="protein sequence ID" value="KAK1669468.1"/>
    <property type="molecule type" value="Genomic_DNA"/>
</dbReference>
<reference evidence="6" key="1">
    <citation type="submission" date="2023-07" db="EMBL/GenBank/DDBJ databases">
        <title>A chromosome-level genome assembly of Lolium multiflorum.</title>
        <authorList>
            <person name="Chen Y."/>
            <person name="Copetti D."/>
            <person name="Kolliker R."/>
            <person name="Studer B."/>
        </authorList>
    </citation>
    <scope>NUCLEOTIDE SEQUENCE</scope>
    <source>
        <strain evidence="6">02402/16</strain>
        <tissue evidence="6">Leaf</tissue>
    </source>
</reference>
<dbReference type="Pfam" id="PF13639">
    <property type="entry name" value="zf-RING_2"/>
    <property type="match status" value="1"/>
</dbReference>
<dbReference type="PANTHER" id="PTHR45798:SF97">
    <property type="entry name" value="ALCOHOL-SENSITIVE RING FINGER PROTEIN 1"/>
    <property type="match status" value="1"/>
</dbReference>
<name>A0AAD8T5J4_LOLMU</name>
<evidence type="ECO:0000256" key="3">
    <source>
        <dbReference type="ARBA" id="ARBA00022833"/>
    </source>
</evidence>
<keyword evidence="2 4" id="KW-0863">Zinc-finger</keyword>
<feature type="domain" description="RING-type" evidence="5">
    <location>
        <begin position="39"/>
        <end position="83"/>
    </location>
</feature>
<protein>
    <recommendedName>
        <fullName evidence="5">RING-type domain-containing protein</fullName>
    </recommendedName>
</protein>
<proteinExistence type="predicted"/>
<dbReference type="SMART" id="SM01197">
    <property type="entry name" value="FANCL_C"/>
    <property type="match status" value="1"/>
</dbReference>
<dbReference type="InterPro" id="IPR052788">
    <property type="entry name" value="RING-type_E3_ligase_ATL"/>
</dbReference>
<evidence type="ECO:0000256" key="1">
    <source>
        <dbReference type="ARBA" id="ARBA00022723"/>
    </source>
</evidence>
<dbReference type="SUPFAM" id="SSF57850">
    <property type="entry name" value="RING/U-box"/>
    <property type="match status" value="1"/>
</dbReference>
<dbReference type="Gene3D" id="3.30.40.10">
    <property type="entry name" value="Zinc/RING finger domain, C3HC4 (zinc finger)"/>
    <property type="match status" value="1"/>
</dbReference>
<comment type="caution">
    <text evidence="6">The sequence shown here is derived from an EMBL/GenBank/DDBJ whole genome shotgun (WGS) entry which is preliminary data.</text>
</comment>
<dbReference type="PROSITE" id="PS50089">
    <property type="entry name" value="ZF_RING_2"/>
    <property type="match status" value="1"/>
</dbReference>
<dbReference type="InterPro" id="IPR013083">
    <property type="entry name" value="Znf_RING/FYVE/PHD"/>
</dbReference>
<dbReference type="GO" id="GO:0008270">
    <property type="term" value="F:zinc ion binding"/>
    <property type="evidence" value="ECO:0007669"/>
    <property type="project" value="UniProtKB-KW"/>
</dbReference>
<organism evidence="6 7">
    <name type="scientific">Lolium multiflorum</name>
    <name type="common">Italian ryegrass</name>
    <name type="synonym">Lolium perenne subsp. multiflorum</name>
    <dbReference type="NCBI Taxonomy" id="4521"/>
    <lineage>
        <taxon>Eukaryota</taxon>
        <taxon>Viridiplantae</taxon>
        <taxon>Streptophyta</taxon>
        <taxon>Embryophyta</taxon>
        <taxon>Tracheophyta</taxon>
        <taxon>Spermatophyta</taxon>
        <taxon>Magnoliopsida</taxon>
        <taxon>Liliopsida</taxon>
        <taxon>Poales</taxon>
        <taxon>Poaceae</taxon>
        <taxon>BOP clade</taxon>
        <taxon>Pooideae</taxon>
        <taxon>Poodae</taxon>
        <taxon>Poeae</taxon>
        <taxon>Poeae Chloroplast Group 2 (Poeae type)</taxon>
        <taxon>Loliodinae</taxon>
        <taxon>Loliinae</taxon>
        <taxon>Lolium</taxon>
    </lineage>
</organism>
<dbReference type="SMART" id="SM00184">
    <property type="entry name" value="RING"/>
    <property type="match status" value="1"/>
</dbReference>
<evidence type="ECO:0000259" key="5">
    <source>
        <dbReference type="PROSITE" id="PS50089"/>
    </source>
</evidence>
<evidence type="ECO:0000256" key="2">
    <source>
        <dbReference type="ARBA" id="ARBA00022771"/>
    </source>
</evidence>
<evidence type="ECO:0000256" key="4">
    <source>
        <dbReference type="PROSITE-ProRule" id="PRU00175"/>
    </source>
</evidence>
<sequence>MRVEETSLYSEAEVTAVQSSEAAAGTSGRDVGVPAASQCPICMEELADDGGVTVLPGCSHAFHCSCIREWFNTAPTPTCPSCRRVMKTHGAIDSHAGDAAEADLSVWRLRRQRSNVGDSKE</sequence>
<accession>A0AAD8T5J4</accession>
<keyword evidence="7" id="KW-1185">Reference proteome</keyword>
<keyword evidence="1" id="KW-0479">Metal-binding</keyword>
<evidence type="ECO:0000313" key="7">
    <source>
        <dbReference type="Proteomes" id="UP001231189"/>
    </source>
</evidence>
<dbReference type="AlphaFoldDB" id="A0AAD8T5J4"/>
<dbReference type="PANTHER" id="PTHR45798">
    <property type="entry name" value="RING-H2 FINGER PROTEIN ATL61-RELATED-RELATED"/>
    <property type="match status" value="1"/>
</dbReference>
<evidence type="ECO:0000313" key="6">
    <source>
        <dbReference type="EMBL" id="KAK1669468.1"/>
    </source>
</evidence>
<keyword evidence="3" id="KW-0862">Zinc</keyword>
<dbReference type="Proteomes" id="UP001231189">
    <property type="component" value="Unassembled WGS sequence"/>
</dbReference>
<gene>
    <name evidence="6" type="ORF">QYE76_057627</name>
</gene>
<dbReference type="InterPro" id="IPR001841">
    <property type="entry name" value="Znf_RING"/>
</dbReference>